<evidence type="ECO:0000313" key="2">
    <source>
        <dbReference type="Proteomes" id="UP000596092"/>
    </source>
</evidence>
<dbReference type="KEGG" id="dog:HP555_04345"/>
<dbReference type="AlphaFoldDB" id="A0A7T6AQ33"/>
<dbReference type="RefSeq" id="WP_199263971.1">
    <property type="nucleotide sequence ID" value="NZ_CP054140.1"/>
</dbReference>
<dbReference type="SUPFAM" id="SSF56300">
    <property type="entry name" value="Metallo-dependent phosphatases"/>
    <property type="match status" value="1"/>
</dbReference>
<gene>
    <name evidence="1" type="ORF">HP555_04345</name>
</gene>
<dbReference type="Proteomes" id="UP000596092">
    <property type="component" value="Chromosome"/>
</dbReference>
<dbReference type="Gene3D" id="3.60.21.10">
    <property type="match status" value="1"/>
</dbReference>
<sequence length="287" mass="31232">MGGLSKKASLIQELQRDGQQPNLVVTGGNLLFPTDHLDAADAQKAELATSAGVLAATQKMGATFAGIGSLDLAAGMEWLQQLHKPPAFNWLSANLVDPTSLKPLFTPILHRQAGRVKIAILAVTDHTAFQNTGRDFIVQDWRATLPASVATAEKDTDFVLLLSNYPYSENLEIARAFSSIDVILQTGHAIGNMNPIPVNNALLIQTDIRGKYLGVLDIDWQHRGAWTELPIPLDQKGAQQAASTYSNRFLPIRQSLVSDLNIEALLQEAQQTADAFTEKLLCGNERK</sequence>
<dbReference type="GO" id="GO:0009166">
    <property type="term" value="P:nucleotide catabolic process"/>
    <property type="evidence" value="ECO:0007669"/>
    <property type="project" value="InterPro"/>
</dbReference>
<evidence type="ECO:0000313" key="1">
    <source>
        <dbReference type="EMBL" id="QQG65152.1"/>
    </source>
</evidence>
<dbReference type="InterPro" id="IPR006179">
    <property type="entry name" value="5_nucleotidase/apyrase"/>
</dbReference>
<dbReference type="GO" id="GO:0030288">
    <property type="term" value="C:outer membrane-bounded periplasmic space"/>
    <property type="evidence" value="ECO:0007669"/>
    <property type="project" value="TreeGrafter"/>
</dbReference>
<protein>
    <submittedName>
        <fullName evidence="1">Uncharacterized protein</fullName>
    </submittedName>
</protein>
<reference evidence="1 2" key="1">
    <citation type="submission" date="2020-05" db="EMBL/GenBank/DDBJ databases">
        <title>Complete genome of Desulfobulbus oligotrophicus.</title>
        <authorList>
            <person name="Podar M."/>
        </authorList>
    </citation>
    <scope>NUCLEOTIDE SEQUENCE [LARGE SCALE GENOMIC DNA]</scope>
    <source>
        <strain evidence="1 2">Prop6</strain>
    </source>
</reference>
<dbReference type="PANTHER" id="PTHR11575">
    <property type="entry name" value="5'-NUCLEOTIDASE-RELATED"/>
    <property type="match status" value="1"/>
</dbReference>
<dbReference type="GO" id="GO:0016787">
    <property type="term" value="F:hydrolase activity"/>
    <property type="evidence" value="ECO:0007669"/>
    <property type="project" value="InterPro"/>
</dbReference>
<proteinExistence type="predicted"/>
<dbReference type="PANTHER" id="PTHR11575:SF24">
    <property type="entry name" value="5'-NUCLEOTIDASE"/>
    <property type="match status" value="1"/>
</dbReference>
<dbReference type="EMBL" id="CP054140">
    <property type="protein sequence ID" value="QQG65152.1"/>
    <property type="molecule type" value="Genomic_DNA"/>
</dbReference>
<keyword evidence="2" id="KW-1185">Reference proteome</keyword>
<organism evidence="1 2">
    <name type="scientific">Desulfobulbus oligotrophicus</name>
    <dbReference type="NCBI Taxonomy" id="1909699"/>
    <lineage>
        <taxon>Bacteria</taxon>
        <taxon>Pseudomonadati</taxon>
        <taxon>Thermodesulfobacteriota</taxon>
        <taxon>Desulfobulbia</taxon>
        <taxon>Desulfobulbales</taxon>
        <taxon>Desulfobulbaceae</taxon>
        <taxon>Desulfobulbus</taxon>
    </lineage>
</organism>
<dbReference type="InterPro" id="IPR029052">
    <property type="entry name" value="Metallo-depent_PP-like"/>
</dbReference>
<accession>A0A7T6AQ33</accession>
<name>A0A7T6AQ33_9BACT</name>